<feature type="domain" description="Transposase IS116/IS110/IS902 C-terminal" evidence="3">
    <location>
        <begin position="212"/>
        <end position="290"/>
    </location>
</feature>
<dbReference type="NCBIfam" id="NF033542">
    <property type="entry name" value="transpos_IS110"/>
    <property type="match status" value="1"/>
</dbReference>
<dbReference type="EMBL" id="CP030840">
    <property type="protein sequence ID" value="AXC15639.1"/>
    <property type="molecule type" value="Genomic_DNA"/>
</dbReference>
<dbReference type="InterPro" id="IPR047650">
    <property type="entry name" value="Transpos_IS110"/>
</dbReference>
<evidence type="ECO:0000313" key="4">
    <source>
        <dbReference type="EMBL" id="AXC12244.1"/>
    </source>
</evidence>
<feature type="domain" description="Transposase IS110-like N-terminal" evidence="2">
    <location>
        <begin position="6"/>
        <end position="144"/>
    </location>
</feature>
<dbReference type="RefSeq" id="WP_114207510.1">
    <property type="nucleotide sequence ID" value="NZ_CP030840.1"/>
</dbReference>
<dbReference type="GO" id="GO:0006313">
    <property type="term" value="P:DNA transposition"/>
    <property type="evidence" value="ECO:0007669"/>
    <property type="project" value="InterPro"/>
</dbReference>
<dbReference type="EMBL" id="CP030840">
    <property type="protein sequence ID" value="AXC12244.1"/>
    <property type="molecule type" value="Genomic_DNA"/>
</dbReference>
<organism evidence="5 6">
    <name type="scientific">Acidisarcina polymorpha</name>
    <dbReference type="NCBI Taxonomy" id="2211140"/>
    <lineage>
        <taxon>Bacteria</taxon>
        <taxon>Pseudomonadati</taxon>
        <taxon>Acidobacteriota</taxon>
        <taxon>Terriglobia</taxon>
        <taxon>Terriglobales</taxon>
        <taxon>Acidobacteriaceae</taxon>
        <taxon>Acidisarcina</taxon>
    </lineage>
</organism>
<dbReference type="PANTHER" id="PTHR33055:SF3">
    <property type="entry name" value="PUTATIVE TRANSPOSASE FOR IS117-RELATED"/>
    <property type="match status" value="1"/>
</dbReference>
<keyword evidence="6" id="KW-1185">Reference proteome</keyword>
<dbReference type="InterPro" id="IPR003346">
    <property type="entry name" value="Transposase_20"/>
</dbReference>
<gene>
    <name evidence="4" type="ORF">ACPOL_2942</name>
    <name evidence="5" type="ORF">ACPOL_6409</name>
</gene>
<name>A0A2Z5G9F5_9BACT</name>
<protein>
    <submittedName>
        <fullName evidence="5">Mobile element protein</fullName>
    </submittedName>
</protein>
<keyword evidence="1" id="KW-0175">Coiled coil</keyword>
<dbReference type="KEGG" id="abas:ACPOL_6409"/>
<evidence type="ECO:0000313" key="6">
    <source>
        <dbReference type="Proteomes" id="UP000253606"/>
    </source>
</evidence>
<reference evidence="5 6" key="1">
    <citation type="journal article" date="2018" name="Front. Microbiol.">
        <title>Hydrolytic Capabilities as a Key to Environmental Success: Chitinolytic and Cellulolytic Acidobacteria From Acidic Sub-arctic Soils and Boreal Peatlands.</title>
        <authorList>
            <person name="Belova S.E."/>
            <person name="Ravin N.V."/>
            <person name="Pankratov T.A."/>
            <person name="Rakitin A.L."/>
            <person name="Ivanova A.A."/>
            <person name="Beletsky A.V."/>
            <person name="Mardanov A.V."/>
            <person name="Sinninghe Damste J.S."/>
            <person name="Dedysh S.N."/>
        </authorList>
    </citation>
    <scope>NUCLEOTIDE SEQUENCE [LARGE SCALE GENOMIC DNA]</scope>
    <source>
        <strain evidence="5 6">SBC82</strain>
    </source>
</reference>
<dbReference type="PANTHER" id="PTHR33055">
    <property type="entry name" value="TRANSPOSASE FOR INSERTION SEQUENCE ELEMENT IS1111A"/>
    <property type="match status" value="1"/>
</dbReference>
<dbReference type="Proteomes" id="UP000253606">
    <property type="component" value="Chromosome"/>
</dbReference>
<evidence type="ECO:0000259" key="3">
    <source>
        <dbReference type="Pfam" id="PF02371"/>
    </source>
</evidence>
<dbReference type="Pfam" id="PF01548">
    <property type="entry name" value="DEDD_Tnp_IS110"/>
    <property type="match status" value="1"/>
</dbReference>
<dbReference type="GO" id="GO:0003677">
    <property type="term" value="F:DNA binding"/>
    <property type="evidence" value="ECO:0007669"/>
    <property type="project" value="InterPro"/>
</dbReference>
<proteinExistence type="predicted"/>
<dbReference type="GO" id="GO:0004803">
    <property type="term" value="F:transposase activity"/>
    <property type="evidence" value="ECO:0007669"/>
    <property type="project" value="InterPro"/>
</dbReference>
<sequence>MEISTIGIDLSKTTFHLIGLSPRDEIVLRKKLSRKQLLIFTASRTPLLIGMEACAGAHYLARALRDQGHDARLMPAQYVKPYVKTNKNDYLDAEAIAEAVQRPTMRFVPIKTDEQLDLQALHRVRDRWVARRTAVMNQIRGFLLERGIAIRKGPSYLVSQLQVIFSDGDSLFSGRLLHLIRELKHEWDELERKIEEASAELARIAKQDDGCYRLMEVPGFGPIVSTALVAAIGNGISFRKGRDLAAWLGLVPRQHSTGGKTRLLGISKLGNEYLRRMMLHGARSVVMQMERKPSALGEWLTSLSARRHRNITVVALANKMARIAWAILSKGTHYSAPAFVAA</sequence>
<accession>A0A2Z5G9F5</accession>
<evidence type="ECO:0000259" key="2">
    <source>
        <dbReference type="Pfam" id="PF01548"/>
    </source>
</evidence>
<evidence type="ECO:0000313" key="5">
    <source>
        <dbReference type="EMBL" id="AXC15639.1"/>
    </source>
</evidence>
<dbReference type="OrthoDB" id="5289737at2"/>
<dbReference type="KEGG" id="abas:ACPOL_2942"/>
<dbReference type="AlphaFoldDB" id="A0A2Z5G9F5"/>
<evidence type="ECO:0000256" key="1">
    <source>
        <dbReference type="SAM" id="Coils"/>
    </source>
</evidence>
<dbReference type="InterPro" id="IPR002525">
    <property type="entry name" value="Transp_IS110-like_N"/>
</dbReference>
<dbReference type="Pfam" id="PF02371">
    <property type="entry name" value="Transposase_20"/>
    <property type="match status" value="1"/>
</dbReference>
<feature type="coiled-coil region" evidence="1">
    <location>
        <begin position="180"/>
        <end position="207"/>
    </location>
</feature>